<dbReference type="EMBL" id="OX395144">
    <property type="protein sequence ID" value="CAI5799000.1"/>
    <property type="molecule type" value="Genomic_DNA"/>
</dbReference>
<gene>
    <name evidence="1" type="ORF">PODLI_1B022126</name>
</gene>
<reference evidence="1" key="1">
    <citation type="submission" date="2022-12" db="EMBL/GenBank/DDBJ databases">
        <authorList>
            <person name="Alioto T."/>
            <person name="Alioto T."/>
            <person name="Gomez Garrido J."/>
        </authorList>
    </citation>
    <scope>NUCLEOTIDE SEQUENCE</scope>
</reference>
<dbReference type="Proteomes" id="UP001178461">
    <property type="component" value="Chromosome 18"/>
</dbReference>
<organism evidence="1 2">
    <name type="scientific">Podarcis lilfordi</name>
    <name type="common">Lilford's wall lizard</name>
    <dbReference type="NCBI Taxonomy" id="74358"/>
    <lineage>
        <taxon>Eukaryota</taxon>
        <taxon>Metazoa</taxon>
        <taxon>Chordata</taxon>
        <taxon>Craniata</taxon>
        <taxon>Vertebrata</taxon>
        <taxon>Euteleostomi</taxon>
        <taxon>Lepidosauria</taxon>
        <taxon>Squamata</taxon>
        <taxon>Bifurcata</taxon>
        <taxon>Unidentata</taxon>
        <taxon>Episquamata</taxon>
        <taxon>Laterata</taxon>
        <taxon>Lacertibaenia</taxon>
        <taxon>Lacertidae</taxon>
        <taxon>Podarcis</taxon>
    </lineage>
</organism>
<proteinExistence type="predicted"/>
<sequence length="57" mass="6618">MGSKSKCLLTRPFRHQEDYYKPGDLIVGGNLPLISAVDLMKYFYIPPQDQEYCSDQF</sequence>
<dbReference type="AlphaFoldDB" id="A0AA35PUV3"/>
<evidence type="ECO:0000313" key="2">
    <source>
        <dbReference type="Proteomes" id="UP001178461"/>
    </source>
</evidence>
<protein>
    <submittedName>
        <fullName evidence="1">Uncharacterized protein</fullName>
    </submittedName>
</protein>
<evidence type="ECO:0000313" key="1">
    <source>
        <dbReference type="EMBL" id="CAI5799000.1"/>
    </source>
</evidence>
<accession>A0AA35PUV3</accession>
<keyword evidence="2" id="KW-1185">Reference proteome</keyword>
<name>A0AA35PUV3_9SAUR</name>